<keyword evidence="2" id="KW-1185">Reference proteome</keyword>
<proteinExistence type="predicted"/>
<protein>
    <submittedName>
        <fullName evidence="1">Uncharacterized protein</fullName>
    </submittedName>
</protein>
<dbReference type="EMBL" id="BPLR01005249">
    <property type="protein sequence ID" value="GIY01029.1"/>
    <property type="molecule type" value="Genomic_DNA"/>
</dbReference>
<evidence type="ECO:0000313" key="1">
    <source>
        <dbReference type="EMBL" id="GIY01029.1"/>
    </source>
</evidence>
<organism evidence="1 2">
    <name type="scientific">Caerostris extrusa</name>
    <name type="common">Bark spider</name>
    <name type="synonym">Caerostris bankana</name>
    <dbReference type="NCBI Taxonomy" id="172846"/>
    <lineage>
        <taxon>Eukaryota</taxon>
        <taxon>Metazoa</taxon>
        <taxon>Ecdysozoa</taxon>
        <taxon>Arthropoda</taxon>
        <taxon>Chelicerata</taxon>
        <taxon>Arachnida</taxon>
        <taxon>Araneae</taxon>
        <taxon>Araneomorphae</taxon>
        <taxon>Entelegynae</taxon>
        <taxon>Araneoidea</taxon>
        <taxon>Araneidae</taxon>
        <taxon>Caerostris</taxon>
    </lineage>
</organism>
<accession>A0AAV4PXW4</accession>
<sequence length="170" mass="19189">MDIKFIQNQSDDKISKPESTLIIPSVCLPKSNDGCVNFESRKTVETENKAKSGSEIPFGVPKNDFLFFPIGGFKKDFESNVNDSCHHNQDEYDNEVFGHLCESSSCLDEFHGTRSNNQRSSTPIDLLNNSFDSELIQIEENISESLKSNNELNTSVQKHENPSSSVFRYL</sequence>
<dbReference type="AlphaFoldDB" id="A0AAV4PXW4"/>
<name>A0AAV4PXW4_CAEEX</name>
<comment type="caution">
    <text evidence="1">The sequence shown here is derived from an EMBL/GenBank/DDBJ whole genome shotgun (WGS) entry which is preliminary data.</text>
</comment>
<evidence type="ECO:0000313" key="2">
    <source>
        <dbReference type="Proteomes" id="UP001054945"/>
    </source>
</evidence>
<reference evidence="1 2" key="1">
    <citation type="submission" date="2021-06" db="EMBL/GenBank/DDBJ databases">
        <title>Caerostris extrusa draft genome.</title>
        <authorList>
            <person name="Kono N."/>
            <person name="Arakawa K."/>
        </authorList>
    </citation>
    <scope>NUCLEOTIDE SEQUENCE [LARGE SCALE GENOMIC DNA]</scope>
</reference>
<gene>
    <name evidence="1" type="ORF">CEXT_20141</name>
</gene>
<dbReference type="Proteomes" id="UP001054945">
    <property type="component" value="Unassembled WGS sequence"/>
</dbReference>